<evidence type="ECO:0000256" key="1">
    <source>
        <dbReference type="ARBA" id="ARBA00012404"/>
    </source>
</evidence>
<dbReference type="Pfam" id="PF01817">
    <property type="entry name" value="CM_2"/>
    <property type="match status" value="1"/>
</dbReference>
<protein>
    <recommendedName>
        <fullName evidence="1">chorismate mutase</fullName>
        <ecNumber evidence="1">5.4.99.5</ecNumber>
    </recommendedName>
</protein>
<dbReference type="PANTHER" id="PTHR43018:SF1">
    <property type="entry name" value="PROTEIN AROA(G)"/>
    <property type="match status" value="1"/>
</dbReference>
<dbReference type="InterPro" id="IPR036263">
    <property type="entry name" value="Chorismate_II_sf"/>
</dbReference>
<dbReference type="Pfam" id="PF00793">
    <property type="entry name" value="DAHP_synth_1"/>
    <property type="match status" value="1"/>
</dbReference>
<evidence type="ECO:0000313" key="4">
    <source>
        <dbReference type="EMBL" id="KGN92023.1"/>
    </source>
</evidence>
<evidence type="ECO:0000259" key="3">
    <source>
        <dbReference type="PROSITE" id="PS51168"/>
    </source>
</evidence>
<dbReference type="InterPro" id="IPR036979">
    <property type="entry name" value="CM_dom_sf"/>
</dbReference>
<dbReference type="PANTHER" id="PTHR43018">
    <property type="entry name" value="PHOSPHO-2-DEHYDRO-3-DEOXYHEPTONATE ALDOLASE"/>
    <property type="match status" value="1"/>
</dbReference>
<dbReference type="Proteomes" id="UP000030101">
    <property type="component" value="Unassembled WGS sequence"/>
</dbReference>
<dbReference type="InterPro" id="IPR052899">
    <property type="entry name" value="Class-I_DAHP_synthase"/>
</dbReference>
<dbReference type="SUPFAM" id="SSF48600">
    <property type="entry name" value="Chorismate mutase II"/>
    <property type="match status" value="1"/>
</dbReference>
<dbReference type="EC" id="5.4.99.5" evidence="1"/>
<name>A0ABR4XK18_9PORP</name>
<keyword evidence="2" id="KW-0808">Transferase</keyword>
<dbReference type="SUPFAM" id="SSF51569">
    <property type="entry name" value="Aldolase"/>
    <property type="match status" value="1"/>
</dbReference>
<reference evidence="4 5" key="1">
    <citation type="submission" date="2014-08" db="EMBL/GenBank/DDBJ databases">
        <title>Porphyromonas canoris strain:OH2762 Genome sequencing.</title>
        <authorList>
            <person name="Wallis C."/>
            <person name="Deusch O."/>
            <person name="O'Flynn C."/>
            <person name="Davis I."/>
            <person name="Jospin G."/>
            <person name="Darling A.E."/>
            <person name="Coil D.A."/>
            <person name="Alexiev A."/>
            <person name="Horsfall A."/>
            <person name="Kirkwood N."/>
            <person name="Harris S."/>
            <person name="Eisen J.A."/>
        </authorList>
    </citation>
    <scope>NUCLEOTIDE SEQUENCE [LARGE SCALE GENOMIC DNA]</scope>
    <source>
        <strain evidence="5">COT-108 OH2762</strain>
    </source>
</reference>
<dbReference type="EMBL" id="JQZV01000013">
    <property type="protein sequence ID" value="KGN92023.1"/>
    <property type="molecule type" value="Genomic_DNA"/>
</dbReference>
<accession>A0ABR4XK18</accession>
<dbReference type="SMART" id="SM00830">
    <property type="entry name" value="CM_2"/>
    <property type="match status" value="1"/>
</dbReference>
<dbReference type="InterPro" id="IPR006218">
    <property type="entry name" value="DAHP1/KDSA"/>
</dbReference>
<proteinExistence type="predicted"/>
<dbReference type="PROSITE" id="PS51168">
    <property type="entry name" value="CHORISMATE_MUT_2"/>
    <property type="match status" value="1"/>
</dbReference>
<dbReference type="Gene3D" id="1.20.59.10">
    <property type="entry name" value="Chorismate mutase"/>
    <property type="match status" value="1"/>
</dbReference>
<dbReference type="InterPro" id="IPR002701">
    <property type="entry name" value="CM_II_prokaryot"/>
</dbReference>
<keyword evidence="5" id="KW-1185">Reference proteome</keyword>
<evidence type="ECO:0000256" key="2">
    <source>
        <dbReference type="ARBA" id="ARBA00022679"/>
    </source>
</evidence>
<organism evidence="4 5">
    <name type="scientific">Porphyromonas canoris</name>
    <dbReference type="NCBI Taxonomy" id="36875"/>
    <lineage>
        <taxon>Bacteria</taxon>
        <taxon>Pseudomonadati</taxon>
        <taxon>Bacteroidota</taxon>
        <taxon>Bacteroidia</taxon>
        <taxon>Bacteroidales</taxon>
        <taxon>Porphyromonadaceae</taxon>
        <taxon>Porphyromonas</taxon>
    </lineage>
</organism>
<comment type="caution">
    <text evidence="4">The sequence shown here is derived from an EMBL/GenBank/DDBJ whole genome shotgun (WGS) entry which is preliminary data.</text>
</comment>
<dbReference type="InterPro" id="IPR013785">
    <property type="entry name" value="Aldolase_TIM"/>
</dbReference>
<dbReference type="Gene3D" id="3.20.20.70">
    <property type="entry name" value="Aldolase class I"/>
    <property type="match status" value="1"/>
</dbReference>
<gene>
    <name evidence="4" type="ORF">HQ43_08235</name>
</gene>
<feature type="domain" description="Chorismate mutase" evidence="3">
    <location>
        <begin position="258"/>
        <end position="349"/>
    </location>
</feature>
<evidence type="ECO:0000313" key="5">
    <source>
        <dbReference type="Proteomes" id="UP000030101"/>
    </source>
</evidence>
<sequence length="354" mass="39579">MIEDPSAHSLCTWVIAGPCSAESYEQMRETALALSAMGVTWFRAGVWKPRTRPGGFEGMGEEALSWIRELKKEFPYMTFCTEVATATHVRLCLEYGLDALWIGARTTSNPFMMQEIADALQGVDIPVLVKNPVSPDIELWIGAIDRLYNAGLRRIAAIHRGFSSLGRGLYRNPPHWSLVMELRSRIPNLLLVGDPSHMAGRRDLIPSLCRQLIHLHYDGIMLEVHPSPDLALSDAAQQLTPDGFSEILQHICIQESPSNAEIILAPLREKIDGLDHSIIELVSERMTISAEIAKLKALNDISVVQPERYNSLLQERLQFSKSQELSEALIKAIFDLIHDESIALQNKIVLGLKQ</sequence>